<organism evidence="2 3">
    <name type="scientific">Ambispora leptoticha</name>
    <dbReference type="NCBI Taxonomy" id="144679"/>
    <lineage>
        <taxon>Eukaryota</taxon>
        <taxon>Fungi</taxon>
        <taxon>Fungi incertae sedis</taxon>
        <taxon>Mucoromycota</taxon>
        <taxon>Glomeromycotina</taxon>
        <taxon>Glomeromycetes</taxon>
        <taxon>Archaeosporales</taxon>
        <taxon>Ambisporaceae</taxon>
        <taxon>Ambispora</taxon>
    </lineage>
</organism>
<dbReference type="PANTHER" id="PTHR13211">
    <property type="entry name" value="TELOMERASE CAJAL BODY PROTEIN 1"/>
    <property type="match status" value="1"/>
</dbReference>
<evidence type="ECO:0000256" key="1">
    <source>
        <dbReference type="SAM" id="MobiDB-lite"/>
    </source>
</evidence>
<dbReference type="OrthoDB" id="239865at2759"/>
<comment type="caution">
    <text evidence="2">The sequence shown here is derived from an EMBL/GenBank/DDBJ whole genome shotgun (WGS) entry which is preliminary data.</text>
</comment>
<sequence>MEDQQPHEPINKQESEPLSPKTLGVVENEPNTSVSELNLDIIRLEERSRDASFNTENMVPENTADDSRKAVNEDTHYENHSYPVYSFDFSKPWELVCSTKEIYCETVHDTLGKLFPETLKDKYNQINGWEDNFFKMAKWSPDGTYTFRRLTEFALIRPLNVFETIEEIALNPVIQARTGETIYDCCWYPMMSSQEPETCCFLSSSRDHPIHLWDAFSGKIRASYTIIDHREQIIGPNSLAFNLDGSRIYCGYNNMIEIFDSSRPGRGGEKHPTTPTRKSKDGQKAFNPDYSGLYAAGSYSRTVGLYDEKNNKLLYLLRDLYGGVTQIKFSSDGYYLFSASRRDNFIHCWDIRNTGDVLFKLNRIGDTNQRLMFDIDASGRYLITGDQNGKILIYNISNPTENIEDISRLIVEFSAHNDTTSAAAFHPTLPLMVSCSGQRKFDTVTDMVNYNANAFQEGKEASLISQSPIISSGNDNRENKNPKSDNSLKIWKIEQVCEWYYPTSAEAACDV</sequence>
<evidence type="ECO:0000313" key="2">
    <source>
        <dbReference type="EMBL" id="CAG8537701.1"/>
    </source>
</evidence>
<keyword evidence="3" id="KW-1185">Reference proteome</keyword>
<dbReference type="AlphaFoldDB" id="A0A9N9FHZ7"/>
<dbReference type="PANTHER" id="PTHR13211:SF0">
    <property type="entry name" value="TELOMERASE CAJAL BODY PROTEIN 1"/>
    <property type="match status" value="1"/>
</dbReference>
<feature type="compositionally biased region" description="Basic and acidic residues" evidence="1">
    <location>
        <begin position="1"/>
        <end position="15"/>
    </location>
</feature>
<dbReference type="SMART" id="SM00320">
    <property type="entry name" value="WD40"/>
    <property type="match status" value="6"/>
</dbReference>
<accession>A0A9N9FHZ7</accession>
<proteinExistence type="predicted"/>
<feature type="compositionally biased region" description="Basic and acidic residues" evidence="1">
    <location>
        <begin position="266"/>
        <end position="283"/>
    </location>
</feature>
<dbReference type="Proteomes" id="UP000789508">
    <property type="component" value="Unassembled WGS sequence"/>
</dbReference>
<dbReference type="Pfam" id="PF00400">
    <property type="entry name" value="WD40"/>
    <property type="match status" value="1"/>
</dbReference>
<dbReference type="InterPro" id="IPR015943">
    <property type="entry name" value="WD40/YVTN_repeat-like_dom_sf"/>
</dbReference>
<dbReference type="InterPro" id="IPR036322">
    <property type="entry name" value="WD40_repeat_dom_sf"/>
</dbReference>
<dbReference type="InterPro" id="IPR051150">
    <property type="entry name" value="SWT21/TCAB1_mRNA_Telomere"/>
</dbReference>
<dbReference type="InterPro" id="IPR001680">
    <property type="entry name" value="WD40_rpt"/>
</dbReference>
<protein>
    <submittedName>
        <fullName evidence="2">9328_t:CDS:1</fullName>
    </submittedName>
</protein>
<gene>
    <name evidence="2" type="ORF">ALEPTO_LOCUS5254</name>
</gene>
<name>A0A9N9FHZ7_9GLOM</name>
<feature type="region of interest" description="Disordered" evidence="1">
    <location>
        <begin position="261"/>
        <end position="284"/>
    </location>
</feature>
<dbReference type="Gene3D" id="2.130.10.10">
    <property type="entry name" value="YVTN repeat-like/Quinoprotein amine dehydrogenase"/>
    <property type="match status" value="2"/>
</dbReference>
<reference evidence="2" key="1">
    <citation type="submission" date="2021-06" db="EMBL/GenBank/DDBJ databases">
        <authorList>
            <person name="Kallberg Y."/>
            <person name="Tangrot J."/>
            <person name="Rosling A."/>
        </authorList>
    </citation>
    <scope>NUCLEOTIDE SEQUENCE</scope>
    <source>
        <strain evidence="2">FL130A</strain>
    </source>
</reference>
<dbReference type="SUPFAM" id="SSF50978">
    <property type="entry name" value="WD40 repeat-like"/>
    <property type="match status" value="1"/>
</dbReference>
<dbReference type="EMBL" id="CAJVPS010001432">
    <property type="protein sequence ID" value="CAG8537701.1"/>
    <property type="molecule type" value="Genomic_DNA"/>
</dbReference>
<evidence type="ECO:0000313" key="3">
    <source>
        <dbReference type="Proteomes" id="UP000789508"/>
    </source>
</evidence>
<feature type="region of interest" description="Disordered" evidence="1">
    <location>
        <begin position="1"/>
        <end position="30"/>
    </location>
</feature>